<proteinExistence type="predicted"/>
<evidence type="ECO:0000256" key="2">
    <source>
        <dbReference type="ARBA" id="ARBA00022475"/>
    </source>
</evidence>
<dbReference type="AlphaFoldDB" id="A0A9X1NEV6"/>
<dbReference type="Pfam" id="PF16708">
    <property type="entry name" value="LppA"/>
    <property type="match status" value="1"/>
</dbReference>
<feature type="transmembrane region" description="Helical" evidence="8">
    <location>
        <begin position="17"/>
        <end position="41"/>
    </location>
</feature>
<dbReference type="EMBL" id="JAJOMB010000005">
    <property type="protein sequence ID" value="MCD5311793.1"/>
    <property type="molecule type" value="Genomic_DNA"/>
</dbReference>
<keyword evidence="2" id="KW-1003">Cell membrane</keyword>
<dbReference type="InterPro" id="IPR032018">
    <property type="entry name" value="LppA/LppB/LprP"/>
</dbReference>
<feature type="compositionally biased region" description="Basic and acidic residues" evidence="7">
    <location>
        <begin position="203"/>
        <end position="217"/>
    </location>
</feature>
<keyword evidence="3" id="KW-0732">Signal</keyword>
<gene>
    <name evidence="9" type="ORF">LR394_12860</name>
</gene>
<dbReference type="Gene3D" id="3.30.2030.20">
    <property type="match status" value="1"/>
</dbReference>
<dbReference type="Proteomes" id="UP001138997">
    <property type="component" value="Unassembled WGS sequence"/>
</dbReference>
<organism evidence="9 10">
    <name type="scientific">Kineosporia babensis</name>
    <dbReference type="NCBI Taxonomy" id="499548"/>
    <lineage>
        <taxon>Bacteria</taxon>
        <taxon>Bacillati</taxon>
        <taxon>Actinomycetota</taxon>
        <taxon>Actinomycetes</taxon>
        <taxon>Kineosporiales</taxon>
        <taxon>Kineosporiaceae</taxon>
        <taxon>Kineosporia</taxon>
    </lineage>
</organism>
<evidence type="ECO:0000256" key="3">
    <source>
        <dbReference type="ARBA" id="ARBA00022729"/>
    </source>
</evidence>
<evidence type="ECO:0000256" key="8">
    <source>
        <dbReference type="SAM" id="Phobius"/>
    </source>
</evidence>
<evidence type="ECO:0000313" key="9">
    <source>
        <dbReference type="EMBL" id="MCD5311793.1"/>
    </source>
</evidence>
<keyword evidence="8" id="KW-1133">Transmembrane helix</keyword>
<evidence type="ECO:0000256" key="6">
    <source>
        <dbReference type="ARBA" id="ARBA00023288"/>
    </source>
</evidence>
<feature type="region of interest" description="Disordered" evidence="7">
    <location>
        <begin position="184"/>
        <end position="217"/>
    </location>
</feature>
<comment type="caution">
    <text evidence="9">The sequence shown here is derived from an EMBL/GenBank/DDBJ whole genome shotgun (WGS) entry which is preliminary data.</text>
</comment>
<keyword evidence="10" id="KW-1185">Reference proteome</keyword>
<evidence type="ECO:0000256" key="5">
    <source>
        <dbReference type="ARBA" id="ARBA00023139"/>
    </source>
</evidence>
<dbReference type="GO" id="GO:0005886">
    <property type="term" value="C:plasma membrane"/>
    <property type="evidence" value="ECO:0007669"/>
    <property type="project" value="UniProtKB-SubCell"/>
</dbReference>
<reference evidence="9" key="1">
    <citation type="submission" date="2021-11" db="EMBL/GenBank/DDBJ databases">
        <title>Streptomyces corallinus and Kineosporia corallina sp. nov., two new coral-derived marine actinobacteria.</title>
        <authorList>
            <person name="Buangrab K."/>
            <person name="Sutthacheep M."/>
            <person name="Yeemin T."/>
            <person name="Harunari E."/>
            <person name="Igarashi Y."/>
            <person name="Sripreechasak P."/>
            <person name="Kanchanasin P."/>
            <person name="Tanasupawat S."/>
            <person name="Phongsopitanun W."/>
        </authorList>
    </citation>
    <scope>NUCLEOTIDE SEQUENCE</scope>
    <source>
        <strain evidence="9">JCM 31032</strain>
    </source>
</reference>
<protein>
    <submittedName>
        <fullName evidence="9">LppA family lipoprotein</fullName>
    </submittedName>
</protein>
<keyword evidence="5" id="KW-0564">Palmitate</keyword>
<sequence>MTQPEKPSRPSMSVGNFIGLLIAIPALLIVLGPSALLLVGLAQGERDQRRQEEEAVAQEQAIIDARPPYQEVAAEYQAMLSEMRDAIEEHAPELRWDQDGFREIEQAKCPYPADEIENTLIGTFSLGRAEGAVPEKLWPELRSELVEVAARHGVSDRPDNWSKPSDGFSIRDDETGASVTLRTRGNTTLEATTPCLIGQRLQPKAESDQDPPRRMSP</sequence>
<name>A0A9X1NEV6_9ACTN</name>
<evidence type="ECO:0000256" key="4">
    <source>
        <dbReference type="ARBA" id="ARBA00023136"/>
    </source>
</evidence>
<comment type="subcellular location">
    <subcellularLocation>
        <location evidence="1">Cell membrane</location>
        <topology evidence="1">Lipid-anchor</topology>
    </subcellularLocation>
</comment>
<accession>A0A9X1NEV6</accession>
<keyword evidence="4 8" id="KW-0472">Membrane</keyword>
<evidence type="ECO:0000313" key="10">
    <source>
        <dbReference type="Proteomes" id="UP001138997"/>
    </source>
</evidence>
<keyword evidence="8" id="KW-0812">Transmembrane</keyword>
<keyword evidence="6 9" id="KW-0449">Lipoprotein</keyword>
<evidence type="ECO:0000256" key="1">
    <source>
        <dbReference type="ARBA" id="ARBA00004193"/>
    </source>
</evidence>
<dbReference type="RefSeq" id="WP_231441341.1">
    <property type="nucleotide sequence ID" value="NZ_JAJOMB010000005.1"/>
</dbReference>
<evidence type="ECO:0000256" key="7">
    <source>
        <dbReference type="SAM" id="MobiDB-lite"/>
    </source>
</evidence>